<reference evidence="2 3" key="1">
    <citation type="submission" date="2019-08" db="EMBL/GenBank/DDBJ databases">
        <authorList>
            <person name="Dhanesh K."/>
            <person name="Kumar G."/>
            <person name="Sasikala C."/>
            <person name="Venkata Ramana C."/>
        </authorList>
    </citation>
    <scope>NUCLEOTIDE SEQUENCE [LARGE SCALE GENOMIC DNA]</scope>
    <source>
        <strain evidence="2 3">JC645</strain>
    </source>
</reference>
<keyword evidence="1" id="KW-1133">Transmembrane helix</keyword>
<name>A0A5M6DBS5_9BACT</name>
<dbReference type="InterPro" id="IPR050423">
    <property type="entry name" value="UPF0337_stress_rsp"/>
</dbReference>
<protein>
    <recommendedName>
        <fullName evidence="4">ElaB/YqjD/DUF883 family membrane-anchored ribosome-binding protein</fullName>
    </recommendedName>
</protein>
<accession>A0A5M6DBS5</accession>
<keyword evidence="3" id="KW-1185">Reference proteome</keyword>
<dbReference type="PANTHER" id="PTHR34977:SF1">
    <property type="entry name" value="UPF0337 PROTEIN YJBJ"/>
    <property type="match status" value="1"/>
</dbReference>
<comment type="caution">
    <text evidence="2">The sequence shown here is derived from an EMBL/GenBank/DDBJ whole genome shotgun (WGS) entry which is preliminary data.</text>
</comment>
<evidence type="ECO:0000313" key="3">
    <source>
        <dbReference type="Proteomes" id="UP000324479"/>
    </source>
</evidence>
<keyword evidence="1" id="KW-0812">Transmembrane</keyword>
<organism evidence="2 3">
    <name type="scientific">Roseiconus nitratireducens</name>
    <dbReference type="NCBI Taxonomy" id="2605748"/>
    <lineage>
        <taxon>Bacteria</taxon>
        <taxon>Pseudomonadati</taxon>
        <taxon>Planctomycetota</taxon>
        <taxon>Planctomycetia</taxon>
        <taxon>Pirellulales</taxon>
        <taxon>Pirellulaceae</taxon>
        <taxon>Roseiconus</taxon>
    </lineage>
</organism>
<evidence type="ECO:0000313" key="2">
    <source>
        <dbReference type="EMBL" id="KAA5542605.1"/>
    </source>
</evidence>
<dbReference type="Gene3D" id="1.10.1470.10">
    <property type="entry name" value="YjbJ"/>
    <property type="match status" value="1"/>
</dbReference>
<dbReference type="InterPro" id="IPR036629">
    <property type="entry name" value="YjbJ_sf"/>
</dbReference>
<evidence type="ECO:0008006" key="4">
    <source>
        <dbReference type="Google" id="ProtNLM"/>
    </source>
</evidence>
<dbReference type="AlphaFoldDB" id="A0A5M6DBS5"/>
<dbReference type="PANTHER" id="PTHR34977">
    <property type="entry name" value="UPF0337 PROTEIN YJBJ"/>
    <property type="match status" value="1"/>
</dbReference>
<proteinExistence type="predicted"/>
<dbReference type="RefSeq" id="WP_150077022.1">
    <property type="nucleotide sequence ID" value="NZ_VWOX01000007.1"/>
</dbReference>
<evidence type="ECO:0000256" key="1">
    <source>
        <dbReference type="SAM" id="Phobius"/>
    </source>
</evidence>
<feature type="transmembrane region" description="Helical" evidence="1">
    <location>
        <begin position="106"/>
        <end position="125"/>
    </location>
</feature>
<dbReference type="EMBL" id="VWOX01000007">
    <property type="protein sequence ID" value="KAA5542605.1"/>
    <property type="molecule type" value="Genomic_DNA"/>
</dbReference>
<gene>
    <name evidence="2" type="ORF">FYK55_13800</name>
</gene>
<sequence>MSTTTTTKSEAAWDQVHEAILHRWPQIQRGELLRCENNVSDLVDHVSQRVSAKRDEVEAVVREFAPADADSLSERARRQAEHAGESLRAAYQQTSEVIAERPGESVLTSFVAGIVVGAAVTALFMSSRREPEPTTWQRLRDSYYR</sequence>
<keyword evidence="1" id="KW-0472">Membrane</keyword>
<dbReference type="Proteomes" id="UP000324479">
    <property type="component" value="Unassembled WGS sequence"/>
</dbReference>